<reference evidence="2" key="1">
    <citation type="submission" date="2012-11" db="EMBL/GenBank/DDBJ databases">
        <authorList>
            <person name="Lucero-Rivera Y.E."/>
            <person name="Tovar-Ramirez D."/>
        </authorList>
    </citation>
    <scope>NUCLEOTIDE SEQUENCE [LARGE SCALE GENOMIC DNA]</scope>
    <source>
        <strain evidence="2">Araruama</strain>
    </source>
</reference>
<dbReference type="AlphaFoldDB" id="A0A1V1NY91"/>
<comment type="caution">
    <text evidence="1">The sequence shown here is derived from an EMBL/GenBank/DDBJ whole genome shotgun (WGS) entry which is preliminary data.</text>
</comment>
<name>A0A1V1NY91_9BACT</name>
<protein>
    <submittedName>
        <fullName evidence="1">Uncharacterized protein</fullName>
    </submittedName>
</protein>
<dbReference type="EMBL" id="ATBP01001352">
    <property type="protein sequence ID" value="ETR67495.1"/>
    <property type="molecule type" value="Genomic_DNA"/>
</dbReference>
<dbReference type="Proteomes" id="UP000189670">
    <property type="component" value="Unassembled WGS sequence"/>
</dbReference>
<organism evidence="1 2">
    <name type="scientific">Candidatus Magnetoglobus multicellularis str. Araruama</name>
    <dbReference type="NCBI Taxonomy" id="890399"/>
    <lineage>
        <taxon>Bacteria</taxon>
        <taxon>Pseudomonadati</taxon>
        <taxon>Thermodesulfobacteriota</taxon>
        <taxon>Desulfobacteria</taxon>
        <taxon>Desulfobacterales</taxon>
        <taxon>Desulfobacteraceae</taxon>
        <taxon>Candidatus Magnetoglobus</taxon>
    </lineage>
</organism>
<proteinExistence type="predicted"/>
<sequence>MDISLGLTRDGFSPMVMSLVVKLSTRVSYATAVVIFKCFCRWSPSTEAIEHLVLGLGAEASEYMDDYSYDEANDDEILVIEVDGKATPTATNGEFKKKEDKNDLKKKNLVARGTEEKESENVVSVNVVKREIKVKMVEA</sequence>
<gene>
    <name evidence="1" type="ORF">OMM_11534</name>
</gene>
<evidence type="ECO:0000313" key="1">
    <source>
        <dbReference type="EMBL" id="ETR67495.1"/>
    </source>
</evidence>
<evidence type="ECO:0000313" key="2">
    <source>
        <dbReference type="Proteomes" id="UP000189670"/>
    </source>
</evidence>
<accession>A0A1V1NY91</accession>